<keyword evidence="1" id="KW-0472">Membrane</keyword>
<dbReference type="SUPFAM" id="SSF141371">
    <property type="entry name" value="PilZ domain-like"/>
    <property type="match status" value="1"/>
</dbReference>
<dbReference type="Proteomes" id="UP000008561">
    <property type="component" value="Chromosome"/>
</dbReference>
<dbReference type="EMBL" id="CP000859">
    <property type="protein sequence ID" value="ABW66662.1"/>
    <property type="molecule type" value="Genomic_DNA"/>
</dbReference>
<keyword evidence="1" id="KW-0812">Transmembrane</keyword>
<gene>
    <name evidence="4" type="ordered locus">Dole_0852</name>
</gene>
<feature type="chain" id="PRO_5002734011" evidence="2">
    <location>
        <begin position="27"/>
        <end position="356"/>
    </location>
</feature>
<dbReference type="AlphaFoldDB" id="A8ZVV3"/>
<proteinExistence type="predicted"/>
<dbReference type="InterPro" id="IPR003646">
    <property type="entry name" value="SH3-like_bac-type"/>
</dbReference>
<evidence type="ECO:0000313" key="5">
    <source>
        <dbReference type="Proteomes" id="UP000008561"/>
    </source>
</evidence>
<reference evidence="4 5" key="1">
    <citation type="submission" date="2007-10" db="EMBL/GenBank/DDBJ databases">
        <title>Complete sequence of Desulfococcus oleovorans Hxd3.</title>
        <authorList>
            <consortium name="US DOE Joint Genome Institute"/>
            <person name="Copeland A."/>
            <person name="Lucas S."/>
            <person name="Lapidus A."/>
            <person name="Barry K."/>
            <person name="Glavina del Rio T."/>
            <person name="Dalin E."/>
            <person name="Tice H."/>
            <person name="Pitluck S."/>
            <person name="Kiss H."/>
            <person name="Brettin T."/>
            <person name="Bruce D."/>
            <person name="Detter J.C."/>
            <person name="Han C."/>
            <person name="Schmutz J."/>
            <person name="Larimer F."/>
            <person name="Land M."/>
            <person name="Hauser L."/>
            <person name="Kyrpides N."/>
            <person name="Kim E."/>
            <person name="Wawrik B."/>
            <person name="Richardson P."/>
        </authorList>
    </citation>
    <scope>NUCLEOTIDE SEQUENCE [LARGE SCALE GENOMIC DNA]</scope>
    <source>
        <strain evidence="5">DSM 6200 / JCM 39069 / Hxd3</strain>
    </source>
</reference>
<dbReference type="HOGENOM" id="CLU_777847_0_0_7"/>
<name>A8ZVV3_DESOH</name>
<dbReference type="Pfam" id="PF08239">
    <property type="entry name" value="SH3_3"/>
    <property type="match status" value="1"/>
</dbReference>
<protein>
    <submittedName>
        <fullName evidence="4">Type IV pilus assembly PilZ</fullName>
    </submittedName>
</protein>
<evidence type="ECO:0000259" key="3">
    <source>
        <dbReference type="SMART" id="SM00287"/>
    </source>
</evidence>
<dbReference type="KEGG" id="dol:Dole_0852"/>
<dbReference type="InterPro" id="IPR009875">
    <property type="entry name" value="PilZ_domain"/>
</dbReference>
<dbReference type="STRING" id="96561.Dole_0852"/>
<sequence length="356" mass="39433">MTDKRAGISFLPFLLCIGLCMGIAHAGDVQMGEVTTEVKLRRSPGLNGQWMETLAAGQKVIITQETNDWYQVVYEKERYGYKGWAYKKYVKITENAAPETAFPLERSIATGPTPGVAAKSALEAEEEDPLVQQSLQEILSVVKTLQTDTKTSAEPAINSADSIGRYSGLSVLIGSVAVLISVVLSCLVLLYARRRIKMEKEIVNTAGQVEALRHTIENIYKNPDDAKEKREHTRVPGLVRVEFVLANQAYLGVIKDISVGGAFIETKKRFSVGQNLVMNYPFQAIQGYIRMNAVIIRTEPDGIAVRFKEAGVKLFKERNKEGEVVSATVAVNRDGVVEKRRFDSEGEAKTFIRSLK</sequence>
<accession>A8ZVV3</accession>
<organism evidence="4 5">
    <name type="scientific">Desulfosudis oleivorans (strain DSM 6200 / JCM 39069 / Hxd3)</name>
    <name type="common">Desulfococcus oleovorans</name>
    <dbReference type="NCBI Taxonomy" id="96561"/>
    <lineage>
        <taxon>Bacteria</taxon>
        <taxon>Pseudomonadati</taxon>
        <taxon>Thermodesulfobacteriota</taxon>
        <taxon>Desulfobacteria</taxon>
        <taxon>Desulfobacterales</taxon>
        <taxon>Desulfosudaceae</taxon>
        <taxon>Desulfosudis</taxon>
    </lineage>
</organism>
<dbReference type="GO" id="GO:0035438">
    <property type="term" value="F:cyclic-di-GMP binding"/>
    <property type="evidence" value="ECO:0007669"/>
    <property type="project" value="InterPro"/>
</dbReference>
<dbReference type="RefSeq" id="WP_012174280.1">
    <property type="nucleotide sequence ID" value="NC_009943.1"/>
</dbReference>
<feature type="domain" description="SH3b" evidence="3">
    <location>
        <begin position="29"/>
        <end position="94"/>
    </location>
</feature>
<dbReference type="Gene3D" id="2.40.10.220">
    <property type="entry name" value="predicted glycosyltransferase like domains"/>
    <property type="match status" value="1"/>
</dbReference>
<keyword evidence="1" id="KW-1133">Transmembrane helix</keyword>
<dbReference type="Gene3D" id="2.30.30.40">
    <property type="entry name" value="SH3 Domains"/>
    <property type="match status" value="1"/>
</dbReference>
<dbReference type="SMART" id="SM00287">
    <property type="entry name" value="SH3b"/>
    <property type="match status" value="1"/>
</dbReference>
<keyword evidence="5" id="KW-1185">Reference proteome</keyword>
<evidence type="ECO:0000256" key="2">
    <source>
        <dbReference type="SAM" id="SignalP"/>
    </source>
</evidence>
<dbReference type="eggNOG" id="COG3103">
    <property type="taxonomic scope" value="Bacteria"/>
</dbReference>
<keyword evidence="2" id="KW-0732">Signal</keyword>
<evidence type="ECO:0000256" key="1">
    <source>
        <dbReference type="SAM" id="Phobius"/>
    </source>
</evidence>
<evidence type="ECO:0000313" key="4">
    <source>
        <dbReference type="EMBL" id="ABW66662.1"/>
    </source>
</evidence>
<feature type="transmembrane region" description="Helical" evidence="1">
    <location>
        <begin position="169"/>
        <end position="192"/>
    </location>
</feature>
<feature type="signal peptide" evidence="2">
    <location>
        <begin position="1"/>
        <end position="26"/>
    </location>
</feature>
<dbReference type="Pfam" id="PF07238">
    <property type="entry name" value="PilZ"/>
    <property type="match status" value="1"/>
</dbReference>